<dbReference type="OrthoDB" id="3172239at2759"/>
<sequence length="605" mass="68286">MLEGIKHGFEDLDAATYDQKEARRIAGLEEETRLFNIRRNASTLTCRLPVEVLAKIFIIHSNESLESSDPDDGLYWGDFVWIRVTHVCRHWREVALAYIPLWTNLSTGFLKSTNITEVLFQRSRAAPIELNNFTWDPEHPDLLQRIVSQPSRLRSLCLESYKVGYVNRPTRFKFKSLFANYTDAAPILERLILKAYARDFVPQGFLSGGAPSLNHLTLFDTKLAWGDLPLAAGLTHLHLEDGDNGKFLQRPTFQEFTDALKQLPSLQCLILMGYLPLDTRHSLPRSPPSPPVHLPLLQVLKLADFSDKIADVIGVIRVPAVCAVCFRYRGDDFEASGNVARALENLNIAFDDETEVDDTPSKHRPLQAVPILELMHGGICRIHLSREPECALDILPTNTHFWISVEWHNILKQHFDLAPLVDLEVSESNSLSRETWKQIFAPLPNLQKISVEGTLEDFLTFIYVLQDDSDLEAIPPPQDDQESSGSGGIPNSHFTALTDVTFCHATKDDDDEVPLSVIDTLIHGLKRWSSRSSGQNSKISFEIKGDAYFDEEDIALLRKSLLDVAVSWDSEWKPFEVPPDFIAAQLNELSDDSGTDWTDTEDDSD</sequence>
<protein>
    <recommendedName>
        <fullName evidence="1">F-box domain-containing protein</fullName>
    </recommendedName>
</protein>
<keyword evidence="3" id="KW-1185">Reference proteome</keyword>
<dbReference type="EMBL" id="JACGCI010000008">
    <property type="protein sequence ID" value="KAF6761999.1"/>
    <property type="molecule type" value="Genomic_DNA"/>
</dbReference>
<dbReference type="Pfam" id="PF12937">
    <property type="entry name" value="F-box-like"/>
    <property type="match status" value="1"/>
</dbReference>
<reference evidence="2 3" key="1">
    <citation type="submission" date="2020-07" db="EMBL/GenBank/DDBJ databases">
        <title>Comparative genomics of pyrophilous fungi reveals a link between fire events and developmental genes.</title>
        <authorList>
            <consortium name="DOE Joint Genome Institute"/>
            <person name="Steindorff A.S."/>
            <person name="Carver A."/>
            <person name="Calhoun S."/>
            <person name="Stillman K."/>
            <person name="Liu H."/>
            <person name="Lipzen A."/>
            <person name="Pangilinan J."/>
            <person name="Labutti K."/>
            <person name="Bruns T.D."/>
            <person name="Grigoriev I.V."/>
        </authorList>
    </citation>
    <scope>NUCLEOTIDE SEQUENCE [LARGE SCALE GENOMIC DNA]</scope>
    <source>
        <strain evidence="2 3">CBS 144469</strain>
    </source>
</reference>
<evidence type="ECO:0000313" key="3">
    <source>
        <dbReference type="Proteomes" id="UP000521943"/>
    </source>
</evidence>
<dbReference type="AlphaFoldDB" id="A0A8H6ICK0"/>
<dbReference type="Proteomes" id="UP000521943">
    <property type="component" value="Unassembled WGS sequence"/>
</dbReference>
<proteinExistence type="predicted"/>
<feature type="domain" description="F-box" evidence="1">
    <location>
        <begin position="46"/>
        <end position="105"/>
    </location>
</feature>
<dbReference type="InterPro" id="IPR001810">
    <property type="entry name" value="F-box_dom"/>
</dbReference>
<gene>
    <name evidence="2" type="ORF">DFP72DRAFT_877707</name>
</gene>
<organism evidence="2 3">
    <name type="scientific">Ephemerocybe angulata</name>
    <dbReference type="NCBI Taxonomy" id="980116"/>
    <lineage>
        <taxon>Eukaryota</taxon>
        <taxon>Fungi</taxon>
        <taxon>Dikarya</taxon>
        <taxon>Basidiomycota</taxon>
        <taxon>Agaricomycotina</taxon>
        <taxon>Agaricomycetes</taxon>
        <taxon>Agaricomycetidae</taxon>
        <taxon>Agaricales</taxon>
        <taxon>Agaricineae</taxon>
        <taxon>Psathyrellaceae</taxon>
        <taxon>Ephemerocybe</taxon>
    </lineage>
</organism>
<dbReference type="SUPFAM" id="SSF52047">
    <property type="entry name" value="RNI-like"/>
    <property type="match status" value="1"/>
</dbReference>
<name>A0A8H6ICK0_9AGAR</name>
<evidence type="ECO:0000259" key="1">
    <source>
        <dbReference type="Pfam" id="PF12937"/>
    </source>
</evidence>
<evidence type="ECO:0000313" key="2">
    <source>
        <dbReference type="EMBL" id="KAF6761999.1"/>
    </source>
</evidence>
<comment type="caution">
    <text evidence="2">The sequence shown here is derived from an EMBL/GenBank/DDBJ whole genome shotgun (WGS) entry which is preliminary data.</text>
</comment>
<accession>A0A8H6ICK0</accession>